<name>A0A7L7L3C0_9BACT</name>
<dbReference type="PROSITE" id="PS01096">
    <property type="entry name" value="PPIC_PPIASE_1"/>
    <property type="match status" value="1"/>
</dbReference>
<reference evidence="5 6" key="1">
    <citation type="submission" date="2020-06" db="EMBL/GenBank/DDBJ databases">
        <authorList>
            <person name="Hwang Y.J."/>
        </authorList>
    </citation>
    <scope>NUCLEOTIDE SEQUENCE [LARGE SCALE GENOMIC DNA]</scope>
    <source>
        <strain evidence="5 6">KUDC8001</strain>
    </source>
</reference>
<dbReference type="InterPro" id="IPR000297">
    <property type="entry name" value="PPIase_PpiC"/>
</dbReference>
<proteinExistence type="predicted"/>
<dbReference type="AlphaFoldDB" id="A0A7L7L3C0"/>
<gene>
    <name evidence="5" type="ORF">HUW48_04275</name>
</gene>
<dbReference type="EMBL" id="CP055153">
    <property type="protein sequence ID" value="QMU27297.1"/>
    <property type="molecule type" value="Genomic_DNA"/>
</dbReference>
<protein>
    <submittedName>
        <fullName evidence="5">Peptidylprolyl isomerase</fullName>
    </submittedName>
</protein>
<sequence>MKYITFKNISLSRLLPAFFLCLLLGFSVQAQQRTSKPIDGIIVKVDNQIILRSELETALAQVASEGQSMTPDLRCNVLRSLLMNSLMLARAEIDSVVVEEDQVNSELDRRMAYFVQQIGSEEKLEEYYNKSLRQLKDDLRRQVKDQLTLQKMQAELTEKMTVTPNEVKKYFSKIPKDSLPYFSTEVEIGQIVKLAQIDKKEKEKVRARLEEIKKRIQNGEDFATLAKEFSEDPVSAKDGGNLGFFKKKELVPEYEAASLKLEPGQLSEVVESQFGFHLIQLIERRGEQYNTRHILLKPTSTDVDMEQTAQDLEKIRKRIMADSISFAKAAKDISDDTPTKNNGGLLANPQDGSTYIPLDKVDPGIFFTIDTMKVGSITKPLPYRTEDGKQAMRILYLKSNMPPHQANLKDDYQKIAAATLNEKRQNALNTWFNKNKSTVFIDIDPEFDACNILQSINN</sequence>
<dbReference type="InterPro" id="IPR023058">
    <property type="entry name" value="PPIase_PpiC_CS"/>
</dbReference>
<evidence type="ECO:0000313" key="6">
    <source>
        <dbReference type="Proteomes" id="UP000514509"/>
    </source>
</evidence>
<accession>A0A7L7L3C0</accession>
<keyword evidence="6" id="KW-1185">Reference proteome</keyword>
<feature type="signal peptide" evidence="3">
    <location>
        <begin position="1"/>
        <end position="30"/>
    </location>
</feature>
<keyword evidence="2" id="KW-0697">Rotamase</keyword>
<dbReference type="RefSeq" id="WP_182414493.1">
    <property type="nucleotide sequence ID" value="NZ_CP055153.1"/>
</dbReference>
<evidence type="ECO:0000313" key="5">
    <source>
        <dbReference type="EMBL" id="QMU27297.1"/>
    </source>
</evidence>
<feature type="domain" description="PpiC" evidence="4">
    <location>
        <begin position="183"/>
        <end position="283"/>
    </location>
</feature>
<evidence type="ECO:0000256" key="1">
    <source>
        <dbReference type="ARBA" id="ARBA00022729"/>
    </source>
</evidence>
<feature type="domain" description="PpiC" evidence="4">
    <location>
        <begin position="286"/>
        <end position="396"/>
    </location>
</feature>
<organism evidence="5 6">
    <name type="scientific">Adhaeribacter radiodurans</name>
    <dbReference type="NCBI Taxonomy" id="2745197"/>
    <lineage>
        <taxon>Bacteria</taxon>
        <taxon>Pseudomonadati</taxon>
        <taxon>Bacteroidota</taxon>
        <taxon>Cytophagia</taxon>
        <taxon>Cytophagales</taxon>
        <taxon>Hymenobacteraceae</taxon>
        <taxon>Adhaeribacter</taxon>
    </lineage>
</organism>
<evidence type="ECO:0000256" key="3">
    <source>
        <dbReference type="SAM" id="SignalP"/>
    </source>
</evidence>
<dbReference type="Gene3D" id="1.10.4030.10">
    <property type="entry name" value="Porin chaperone SurA, peptide-binding domain"/>
    <property type="match status" value="1"/>
</dbReference>
<dbReference type="PROSITE" id="PS50198">
    <property type="entry name" value="PPIC_PPIASE_2"/>
    <property type="match status" value="2"/>
</dbReference>
<dbReference type="InterPro" id="IPR050280">
    <property type="entry name" value="OMP_Chaperone_SurA"/>
</dbReference>
<dbReference type="GO" id="GO:0003755">
    <property type="term" value="F:peptidyl-prolyl cis-trans isomerase activity"/>
    <property type="evidence" value="ECO:0007669"/>
    <property type="project" value="UniProtKB-KW"/>
</dbReference>
<keyword evidence="2 5" id="KW-0413">Isomerase</keyword>
<dbReference type="PANTHER" id="PTHR47637">
    <property type="entry name" value="CHAPERONE SURA"/>
    <property type="match status" value="1"/>
</dbReference>
<reference evidence="5 6" key="2">
    <citation type="submission" date="2020-08" db="EMBL/GenBank/DDBJ databases">
        <title>Adhaeribacter dokdonensis sp. nov., isolated from the rhizosphere of Elymus tsukushiensis, a plant native to the Dokdo Islands, Republic of Korea.</title>
        <authorList>
            <person name="Ghim S.Y."/>
        </authorList>
    </citation>
    <scope>NUCLEOTIDE SEQUENCE [LARGE SCALE GENOMIC DNA]</scope>
    <source>
        <strain evidence="5 6">KUDC8001</strain>
    </source>
</reference>
<dbReference type="Proteomes" id="UP000514509">
    <property type="component" value="Chromosome"/>
</dbReference>
<keyword evidence="1 3" id="KW-0732">Signal</keyword>
<dbReference type="SUPFAM" id="SSF109998">
    <property type="entry name" value="Triger factor/SurA peptide-binding domain-like"/>
    <property type="match status" value="1"/>
</dbReference>
<dbReference type="InterPro" id="IPR046357">
    <property type="entry name" value="PPIase_dom_sf"/>
</dbReference>
<dbReference type="Gene3D" id="3.10.50.40">
    <property type="match status" value="2"/>
</dbReference>
<dbReference type="InterPro" id="IPR027304">
    <property type="entry name" value="Trigger_fact/SurA_dom_sf"/>
</dbReference>
<evidence type="ECO:0000256" key="2">
    <source>
        <dbReference type="PROSITE-ProRule" id="PRU00278"/>
    </source>
</evidence>
<evidence type="ECO:0000259" key="4">
    <source>
        <dbReference type="PROSITE" id="PS50198"/>
    </source>
</evidence>
<dbReference type="SUPFAM" id="SSF54534">
    <property type="entry name" value="FKBP-like"/>
    <property type="match status" value="2"/>
</dbReference>
<dbReference type="KEGG" id="add:HUW48_04275"/>
<dbReference type="Pfam" id="PF00639">
    <property type="entry name" value="Rotamase"/>
    <property type="match status" value="2"/>
</dbReference>
<dbReference type="PANTHER" id="PTHR47637:SF1">
    <property type="entry name" value="CHAPERONE SURA"/>
    <property type="match status" value="1"/>
</dbReference>
<feature type="chain" id="PRO_5029582966" evidence="3">
    <location>
        <begin position="31"/>
        <end position="458"/>
    </location>
</feature>